<evidence type="ECO:0000313" key="1">
    <source>
        <dbReference type="EMBL" id="NNG38519.1"/>
    </source>
</evidence>
<evidence type="ECO:0000313" key="2">
    <source>
        <dbReference type="Proteomes" id="UP000557772"/>
    </source>
</evidence>
<gene>
    <name evidence="1" type="ORF">HJ588_04415</name>
</gene>
<dbReference type="EMBL" id="JABENB010000001">
    <property type="protein sequence ID" value="NNG38519.1"/>
    <property type="molecule type" value="Genomic_DNA"/>
</dbReference>
<reference evidence="1 2" key="1">
    <citation type="submission" date="2020-05" db="EMBL/GenBank/DDBJ databases">
        <title>Flexivirga sp. ID2601S isolated from air conditioner.</title>
        <authorList>
            <person name="Kim D.H."/>
        </authorList>
    </citation>
    <scope>NUCLEOTIDE SEQUENCE [LARGE SCALE GENOMIC DNA]</scope>
    <source>
        <strain evidence="1 2">ID2601S</strain>
    </source>
</reference>
<organism evidence="1 2">
    <name type="scientific">Flexivirga aerilata</name>
    <dbReference type="NCBI Taxonomy" id="1656889"/>
    <lineage>
        <taxon>Bacteria</taxon>
        <taxon>Bacillati</taxon>
        <taxon>Actinomycetota</taxon>
        <taxon>Actinomycetes</taxon>
        <taxon>Micrococcales</taxon>
        <taxon>Dermacoccaceae</taxon>
        <taxon>Flexivirga</taxon>
    </lineage>
</organism>
<accession>A0A849ADI7</accession>
<dbReference type="Proteomes" id="UP000557772">
    <property type="component" value="Unassembled WGS sequence"/>
</dbReference>
<name>A0A849ADI7_9MICO</name>
<proteinExistence type="predicted"/>
<dbReference type="RefSeq" id="WP_171152381.1">
    <property type="nucleotide sequence ID" value="NZ_JABENB010000001.1"/>
</dbReference>
<comment type="caution">
    <text evidence="1">The sequence shown here is derived from an EMBL/GenBank/DDBJ whole genome shotgun (WGS) entry which is preliminary data.</text>
</comment>
<keyword evidence="2" id="KW-1185">Reference proteome</keyword>
<dbReference type="AlphaFoldDB" id="A0A849ADI7"/>
<protein>
    <submittedName>
        <fullName evidence="1">Uncharacterized protein</fullName>
    </submittedName>
</protein>
<sequence length="95" mass="10444">MTEDVWSAERRRVARRLHPDLGGDPDDYIAAMQALEQRRAAAMGVLHGAEGMTVVHTTAGSRAVRAVTGRARSVTTAVRRHLPRGWPGARRYGQL</sequence>